<evidence type="ECO:0000313" key="12">
    <source>
        <dbReference type="Proteomes" id="UP000694680"/>
    </source>
</evidence>
<comment type="subcellular location">
    <subcellularLocation>
        <location evidence="1">Secreted</location>
        <location evidence="1">Extracellular space</location>
    </subcellularLocation>
</comment>
<accession>A0A8C5H1C8</accession>
<comment type="catalytic activity">
    <reaction evidence="7">
        <text>Preferential cleavage: Arg-|-Xaa, Lys-|-Xaa.</text>
        <dbReference type="EC" id="3.4.21.4"/>
    </reaction>
</comment>
<dbReference type="PANTHER" id="PTHR24271">
    <property type="entry name" value="KALLIKREIN-RELATED"/>
    <property type="match status" value="1"/>
</dbReference>
<keyword evidence="2 9" id="KW-0645">Protease</keyword>
<reference evidence="11" key="1">
    <citation type="submission" date="2020-06" db="EMBL/GenBank/DDBJ databases">
        <authorList>
            <consortium name="Wellcome Sanger Institute Data Sharing"/>
        </authorList>
    </citation>
    <scope>NUCLEOTIDE SEQUENCE [LARGE SCALE GENOMIC DNA]</scope>
</reference>
<dbReference type="Pfam" id="PF00089">
    <property type="entry name" value="Trypsin"/>
    <property type="match status" value="1"/>
</dbReference>
<dbReference type="PROSITE" id="PS00135">
    <property type="entry name" value="TRYPSIN_SER"/>
    <property type="match status" value="1"/>
</dbReference>
<evidence type="ECO:0000256" key="1">
    <source>
        <dbReference type="ARBA" id="ARBA00004239"/>
    </source>
</evidence>
<gene>
    <name evidence="11" type="primary">LOC114470016</name>
</gene>
<keyword evidence="6" id="KW-1015">Disulfide bond</keyword>
<dbReference type="Ensembl" id="ENSGWIT00000041986.1">
    <property type="protein sequence ID" value="ENSGWIP00000038571.1"/>
    <property type="gene ID" value="ENSGWIG00000019691.1"/>
</dbReference>
<evidence type="ECO:0000256" key="9">
    <source>
        <dbReference type="RuleBase" id="RU363034"/>
    </source>
</evidence>
<evidence type="ECO:0000313" key="11">
    <source>
        <dbReference type="Ensembl" id="ENSGWIP00000038571.1"/>
    </source>
</evidence>
<dbReference type="PANTHER" id="PTHR24271:SF52">
    <property type="entry name" value="GRANZYME K"/>
    <property type="match status" value="1"/>
</dbReference>
<proteinExistence type="predicted"/>
<keyword evidence="4 9" id="KW-0720">Serine protease</keyword>
<evidence type="ECO:0000256" key="3">
    <source>
        <dbReference type="ARBA" id="ARBA00022801"/>
    </source>
</evidence>
<dbReference type="InterPro" id="IPR001254">
    <property type="entry name" value="Trypsin_dom"/>
</dbReference>
<keyword evidence="3 9" id="KW-0378">Hydrolase</keyword>
<evidence type="ECO:0000256" key="8">
    <source>
        <dbReference type="ARBA" id="ARBA00038868"/>
    </source>
</evidence>
<dbReference type="GO" id="GO:0004252">
    <property type="term" value="F:serine-type endopeptidase activity"/>
    <property type="evidence" value="ECO:0007669"/>
    <property type="project" value="UniProtKB-EC"/>
</dbReference>
<organism evidence="11 12">
    <name type="scientific">Gouania willdenowi</name>
    <name type="common">Blunt-snouted clingfish</name>
    <name type="synonym">Lepadogaster willdenowi</name>
    <dbReference type="NCBI Taxonomy" id="441366"/>
    <lineage>
        <taxon>Eukaryota</taxon>
        <taxon>Metazoa</taxon>
        <taxon>Chordata</taxon>
        <taxon>Craniata</taxon>
        <taxon>Vertebrata</taxon>
        <taxon>Euteleostomi</taxon>
        <taxon>Actinopterygii</taxon>
        <taxon>Neopterygii</taxon>
        <taxon>Teleostei</taxon>
        <taxon>Neoteleostei</taxon>
        <taxon>Acanthomorphata</taxon>
        <taxon>Ovalentaria</taxon>
        <taxon>Blenniimorphae</taxon>
        <taxon>Blenniiformes</taxon>
        <taxon>Gobiesocoidei</taxon>
        <taxon>Gobiesocidae</taxon>
        <taxon>Gobiesocinae</taxon>
        <taxon>Gouania</taxon>
    </lineage>
</organism>
<dbReference type="CDD" id="cd00190">
    <property type="entry name" value="Tryp_SPc"/>
    <property type="match status" value="1"/>
</dbReference>
<dbReference type="GO" id="GO:0005576">
    <property type="term" value="C:extracellular region"/>
    <property type="evidence" value="ECO:0007669"/>
    <property type="project" value="UniProtKB-SubCell"/>
</dbReference>
<dbReference type="InterPro" id="IPR009003">
    <property type="entry name" value="Peptidase_S1_PA"/>
</dbReference>
<evidence type="ECO:0000256" key="5">
    <source>
        <dbReference type="ARBA" id="ARBA00023145"/>
    </source>
</evidence>
<evidence type="ECO:0000259" key="10">
    <source>
        <dbReference type="PROSITE" id="PS50240"/>
    </source>
</evidence>
<feature type="domain" description="Peptidase S1" evidence="10">
    <location>
        <begin position="27"/>
        <end position="252"/>
    </location>
</feature>
<dbReference type="Gene3D" id="2.40.10.10">
    <property type="entry name" value="Trypsin-like serine proteases"/>
    <property type="match status" value="2"/>
</dbReference>
<dbReference type="PROSITE" id="PS50240">
    <property type="entry name" value="TRYPSIN_DOM"/>
    <property type="match status" value="1"/>
</dbReference>
<evidence type="ECO:0000256" key="2">
    <source>
        <dbReference type="ARBA" id="ARBA00022670"/>
    </source>
</evidence>
<dbReference type="GO" id="GO:0006508">
    <property type="term" value="P:proteolysis"/>
    <property type="evidence" value="ECO:0007669"/>
    <property type="project" value="UniProtKB-KW"/>
</dbReference>
<dbReference type="Proteomes" id="UP000694680">
    <property type="component" value="Chromosome 9"/>
</dbReference>
<dbReference type="PRINTS" id="PR00722">
    <property type="entry name" value="CHYMOTRYPSIN"/>
</dbReference>
<keyword evidence="12" id="KW-1185">Reference proteome</keyword>
<dbReference type="SMART" id="SM00020">
    <property type="entry name" value="Tryp_SPc"/>
    <property type="match status" value="1"/>
</dbReference>
<evidence type="ECO:0000256" key="4">
    <source>
        <dbReference type="ARBA" id="ARBA00022825"/>
    </source>
</evidence>
<reference evidence="11" key="3">
    <citation type="submission" date="2025-09" db="UniProtKB">
        <authorList>
            <consortium name="Ensembl"/>
        </authorList>
    </citation>
    <scope>IDENTIFICATION</scope>
</reference>
<dbReference type="EC" id="3.4.21.4" evidence="8"/>
<dbReference type="SUPFAM" id="SSF50494">
    <property type="entry name" value="Trypsin-like serine proteases"/>
    <property type="match status" value="1"/>
</dbReference>
<evidence type="ECO:0000256" key="7">
    <source>
        <dbReference type="ARBA" id="ARBA00036320"/>
    </source>
</evidence>
<dbReference type="InterPro" id="IPR033116">
    <property type="entry name" value="TRYPSIN_SER"/>
</dbReference>
<name>A0A8C5H1C8_GOUWI</name>
<sequence length="256" mass="28116">MSCLKSFCLLTETLASFRVDSGHGSDIFGGEEVESHTLRFMAFLEPDCGGILIDPLWVLTAAHCSELNVVLGVHNTKMKEKEWQLRKVVKSVPHPCYDDVERVNDLMLLKLNKPAMQTSTVECLRLGRAVEDPLPGTSCLVAGWGETTKNPTVFKMSDVLRSVNVTVMDRMKCNMLYKWKPFIGRSLVCAGSFSHGIISADTCRGDSGGPLLCNGGLVGVTAFGGTCGYTKKPGVYSFLTEKQLRWIHTTMISTDL</sequence>
<dbReference type="InterPro" id="IPR043504">
    <property type="entry name" value="Peptidase_S1_PA_chymotrypsin"/>
</dbReference>
<dbReference type="InterPro" id="IPR001314">
    <property type="entry name" value="Peptidase_S1A"/>
</dbReference>
<dbReference type="PROSITE" id="PS00134">
    <property type="entry name" value="TRYPSIN_HIS"/>
    <property type="match status" value="1"/>
</dbReference>
<protein>
    <recommendedName>
        <fullName evidence="8">trypsin</fullName>
        <ecNumber evidence="8">3.4.21.4</ecNumber>
    </recommendedName>
</protein>
<keyword evidence="5" id="KW-0865">Zymogen</keyword>
<dbReference type="InterPro" id="IPR018114">
    <property type="entry name" value="TRYPSIN_HIS"/>
</dbReference>
<dbReference type="FunFam" id="2.40.10.10:FF:000005">
    <property type="entry name" value="Serine protease 37"/>
    <property type="match status" value="1"/>
</dbReference>
<reference evidence="11" key="2">
    <citation type="submission" date="2025-08" db="UniProtKB">
        <authorList>
            <consortium name="Ensembl"/>
        </authorList>
    </citation>
    <scope>IDENTIFICATION</scope>
</reference>
<evidence type="ECO:0000256" key="6">
    <source>
        <dbReference type="ARBA" id="ARBA00023157"/>
    </source>
</evidence>
<dbReference type="AlphaFoldDB" id="A0A8C5H1C8"/>